<feature type="region of interest" description="Disordered" evidence="8">
    <location>
        <begin position="276"/>
        <end position="297"/>
    </location>
</feature>
<dbReference type="InterPro" id="IPR011263">
    <property type="entry name" value="DNA-dir_RNA_pol_RpoA/D/Rpb3"/>
</dbReference>
<evidence type="ECO:0000259" key="9">
    <source>
        <dbReference type="SMART" id="SM00662"/>
    </source>
</evidence>
<comment type="similarity">
    <text evidence="6">Belongs to the archaeal Rpo3/eukaryotic RPB3 RNA polymerase subunit family.</text>
</comment>
<dbReference type="HAMAP" id="MF_00320">
    <property type="entry name" value="RNApol_arch_Rpo3"/>
    <property type="match status" value="1"/>
</dbReference>
<keyword evidence="5" id="KW-0539">Nucleus</keyword>
<dbReference type="FunFam" id="2.170.120.12:FF:000002">
    <property type="entry name" value="DNA-directed RNA polymerase II subunit RPB3"/>
    <property type="match status" value="1"/>
</dbReference>
<dbReference type="Proteomes" id="UP000053259">
    <property type="component" value="Unassembled WGS sequence"/>
</dbReference>
<dbReference type="EMBL" id="KN847535">
    <property type="protein sequence ID" value="KIW06282.1"/>
    <property type="molecule type" value="Genomic_DNA"/>
</dbReference>
<dbReference type="InterPro" id="IPR011262">
    <property type="entry name" value="DNA-dir_RNA_pol_insert"/>
</dbReference>
<keyword evidence="4" id="KW-0804">Transcription</keyword>
<evidence type="ECO:0000256" key="5">
    <source>
        <dbReference type="ARBA" id="ARBA00023242"/>
    </source>
</evidence>
<dbReference type="GO" id="GO:0046983">
    <property type="term" value="F:protein dimerization activity"/>
    <property type="evidence" value="ECO:0007669"/>
    <property type="project" value="InterPro"/>
</dbReference>
<dbReference type="OrthoDB" id="270173at2759"/>
<dbReference type="Gene3D" id="3.30.1360.10">
    <property type="entry name" value="RNA polymerase, RBP11-like subunit"/>
    <property type="match status" value="1"/>
</dbReference>
<dbReference type="CDD" id="cd07031">
    <property type="entry name" value="RNAP_II_RPB3"/>
    <property type="match status" value="1"/>
</dbReference>
<evidence type="ECO:0000313" key="10">
    <source>
        <dbReference type="EMBL" id="KIW06282.1"/>
    </source>
</evidence>
<dbReference type="Gene3D" id="2.170.120.12">
    <property type="entry name" value="DNA-directed RNA polymerase, insert domain"/>
    <property type="match status" value="1"/>
</dbReference>
<dbReference type="GO" id="GO:0003899">
    <property type="term" value="F:DNA-directed RNA polymerase activity"/>
    <property type="evidence" value="ECO:0007669"/>
    <property type="project" value="InterPro"/>
</dbReference>
<dbReference type="AlphaFoldDB" id="A0A0D1Z000"/>
<comment type="subcellular location">
    <subcellularLocation>
        <location evidence="1">Nucleus</location>
    </subcellularLocation>
</comment>
<dbReference type="InParanoid" id="A0A0D1Z000"/>
<proteinExistence type="inferred from homology"/>
<gene>
    <name evidence="10" type="ORF">PV09_02753</name>
</gene>
<evidence type="ECO:0000313" key="11">
    <source>
        <dbReference type="Proteomes" id="UP000053259"/>
    </source>
</evidence>
<dbReference type="Pfam" id="PF01000">
    <property type="entry name" value="RNA_pol_A_bac"/>
    <property type="match status" value="1"/>
</dbReference>
<dbReference type="VEuPathDB" id="FungiDB:PV09_02753"/>
<evidence type="ECO:0000256" key="7">
    <source>
        <dbReference type="ARBA" id="ARBA00072506"/>
    </source>
</evidence>
<dbReference type="FunCoup" id="A0A0D1Z000">
    <property type="interactions" value="966"/>
</dbReference>
<keyword evidence="3" id="KW-0240">DNA-directed RNA polymerase</keyword>
<dbReference type="GeneID" id="27310726"/>
<evidence type="ECO:0000256" key="1">
    <source>
        <dbReference type="ARBA" id="ARBA00004123"/>
    </source>
</evidence>
<dbReference type="InterPro" id="IPR050518">
    <property type="entry name" value="Rpo3/RPB3_RNA_Pol_subunit"/>
</dbReference>
<dbReference type="NCBIfam" id="NF001988">
    <property type="entry name" value="PRK00783.1"/>
    <property type="match status" value="1"/>
</dbReference>
<dbReference type="STRING" id="253628.A0A0D1Z000"/>
<dbReference type="GO" id="GO:0006366">
    <property type="term" value="P:transcription by RNA polymerase II"/>
    <property type="evidence" value="ECO:0007669"/>
    <property type="project" value="TreeGrafter"/>
</dbReference>
<evidence type="ECO:0000256" key="6">
    <source>
        <dbReference type="ARBA" id="ARBA00025804"/>
    </source>
</evidence>
<dbReference type="PANTHER" id="PTHR11800">
    <property type="entry name" value="DNA-DIRECTED RNA POLYMERASE"/>
    <property type="match status" value="1"/>
</dbReference>
<dbReference type="SUPFAM" id="SSF56553">
    <property type="entry name" value="Insert subdomain of RNA polymerase alpha subunit"/>
    <property type="match status" value="1"/>
</dbReference>
<keyword evidence="11" id="KW-1185">Reference proteome</keyword>
<protein>
    <recommendedName>
        <fullName evidence="7">DNA-directed RNA polymerase II subunit RPB3</fullName>
    </recommendedName>
</protein>
<dbReference type="InterPro" id="IPR036603">
    <property type="entry name" value="RBP11-like"/>
</dbReference>
<sequence length="328" mass="35753">MDYEPMNLDGSDSGPGVTIRETSDNHVNFILRNVDLAFANSLRRVLLSEVPTMAIDIVEVEANTSVLADEFICHRLGLIPLSAKGVDAVAYSRECDECESYCDNCSVTLRLDAKCTGDDIMHIYARDLVIVSQRKNEFVGAPVITDPEGKGCLIAKLRKGQEIRMKCVAKKGIAKEHAKWAPTAAVGFEYDPHNNLKHLDYWYENDAKAEWPLSENAQWEDAADPSAPFDYNAKPTRFYFNLETVGTMEPDVCFQSGIRVLQQKLAEVVGALRGDGNANGEDYVPRSPGRGDQGFTTPYAGGAASQWGGATNYGGAITPFGQAGGGGW</sequence>
<evidence type="ECO:0000256" key="3">
    <source>
        <dbReference type="ARBA" id="ARBA00022478"/>
    </source>
</evidence>
<evidence type="ECO:0000256" key="8">
    <source>
        <dbReference type="SAM" id="MobiDB-lite"/>
    </source>
</evidence>
<dbReference type="PANTHER" id="PTHR11800:SF2">
    <property type="entry name" value="DNA-DIRECTED RNA POLYMERASE II SUBUNIT RPB3"/>
    <property type="match status" value="1"/>
</dbReference>
<dbReference type="GO" id="GO:0005665">
    <property type="term" value="C:RNA polymerase II, core complex"/>
    <property type="evidence" value="ECO:0007669"/>
    <property type="project" value="TreeGrafter"/>
</dbReference>
<accession>A0A0D1Z000</accession>
<dbReference type="RefSeq" id="XP_016216151.1">
    <property type="nucleotide sequence ID" value="XM_016355845.1"/>
</dbReference>
<dbReference type="InterPro" id="IPR036643">
    <property type="entry name" value="RNApol_insert_sf"/>
</dbReference>
<dbReference type="HOGENOM" id="CLU_038421_1_1_1"/>
<dbReference type="Pfam" id="PF01193">
    <property type="entry name" value="RNA_pol_L"/>
    <property type="match status" value="1"/>
</dbReference>
<evidence type="ECO:0000256" key="4">
    <source>
        <dbReference type="ARBA" id="ARBA00023163"/>
    </source>
</evidence>
<dbReference type="SUPFAM" id="SSF55257">
    <property type="entry name" value="RBP11-like subunits of RNA polymerase"/>
    <property type="match status" value="1"/>
</dbReference>
<comment type="subunit">
    <text evidence="2">Component of the RNA polymerase II (Pol II) complex consisting of 12 subunits.</text>
</comment>
<dbReference type="InterPro" id="IPR022842">
    <property type="entry name" value="RNAP_Rpo3/Rpb3/RPAC1"/>
</dbReference>
<feature type="domain" description="DNA-directed RNA polymerase RpoA/D/Rpb3-type" evidence="9">
    <location>
        <begin position="26"/>
        <end position="271"/>
    </location>
</feature>
<name>A0A0D1Z000_9PEZI</name>
<reference evidence="10 11" key="1">
    <citation type="submission" date="2015-01" db="EMBL/GenBank/DDBJ databases">
        <title>The Genome Sequence of Ochroconis gallopava CBS43764.</title>
        <authorList>
            <consortium name="The Broad Institute Genomics Platform"/>
            <person name="Cuomo C."/>
            <person name="de Hoog S."/>
            <person name="Gorbushina A."/>
            <person name="Stielow B."/>
            <person name="Teixiera M."/>
            <person name="Abouelleil A."/>
            <person name="Chapman S.B."/>
            <person name="Priest M."/>
            <person name="Young S.K."/>
            <person name="Wortman J."/>
            <person name="Nusbaum C."/>
            <person name="Birren B."/>
        </authorList>
    </citation>
    <scope>NUCLEOTIDE SEQUENCE [LARGE SCALE GENOMIC DNA]</scope>
    <source>
        <strain evidence="10 11">CBS 43764</strain>
    </source>
</reference>
<organism evidence="10 11">
    <name type="scientific">Verruconis gallopava</name>
    <dbReference type="NCBI Taxonomy" id="253628"/>
    <lineage>
        <taxon>Eukaryota</taxon>
        <taxon>Fungi</taxon>
        <taxon>Dikarya</taxon>
        <taxon>Ascomycota</taxon>
        <taxon>Pezizomycotina</taxon>
        <taxon>Dothideomycetes</taxon>
        <taxon>Pleosporomycetidae</taxon>
        <taxon>Venturiales</taxon>
        <taxon>Sympoventuriaceae</taxon>
        <taxon>Verruconis</taxon>
    </lineage>
</organism>
<dbReference type="SMART" id="SM00662">
    <property type="entry name" value="RPOLD"/>
    <property type="match status" value="1"/>
</dbReference>
<evidence type="ECO:0000256" key="2">
    <source>
        <dbReference type="ARBA" id="ARBA00011730"/>
    </source>
</evidence>